<name>A0A370F5X5_9BURK</name>
<dbReference type="InterPro" id="IPR011250">
    <property type="entry name" value="OMP/PagP_B-barrel"/>
</dbReference>
<evidence type="ECO:0000313" key="5">
    <source>
        <dbReference type="Proteomes" id="UP000255265"/>
    </source>
</evidence>
<proteinExistence type="inferred from homology"/>
<dbReference type="AlphaFoldDB" id="A0A370F5X5"/>
<dbReference type="EMBL" id="QQAV01000013">
    <property type="protein sequence ID" value="RDI19055.1"/>
    <property type="molecule type" value="Genomic_DNA"/>
</dbReference>
<dbReference type="STRING" id="433924.NS331_07455"/>
<dbReference type="EC" id="3.1.1.77" evidence="1"/>
<sequence>MDNRSRQGAGRHLKRRIAPLAFAAAAVLASAHAAAQEQVDEGRRFYVEGGSSVLHTQSTDSLTAGVMLPSQLFPSVPRQAGPLTLYWDLWASHWQAPRPDGSSAGYSQIGATAMWRHLLGEPGTPWFVELGLGGTVMDRLYETPRDRFSTAFQFTEVLGVGYRFGERQAYELSLRLQHFSNAGIKEPNPGANFVKLRFSMAW</sequence>
<dbReference type="InterPro" id="IPR018550">
    <property type="entry name" value="Lipid-A_deacylase-rel"/>
</dbReference>
<comment type="subunit">
    <text evidence="1">Homodimer.</text>
</comment>
<dbReference type="PIRSF" id="PIRSF029681">
    <property type="entry name" value="PagL"/>
    <property type="match status" value="1"/>
</dbReference>
<dbReference type="GO" id="GO:0050528">
    <property type="term" value="F:acyloxyacyl hydrolase activity"/>
    <property type="evidence" value="ECO:0007669"/>
    <property type="project" value="UniProtKB-EC"/>
</dbReference>
<evidence type="ECO:0000256" key="3">
    <source>
        <dbReference type="SAM" id="SignalP"/>
    </source>
</evidence>
<keyword evidence="1" id="KW-0998">Cell outer membrane</keyword>
<comment type="caution">
    <text evidence="4">The sequence shown here is derived from an EMBL/GenBank/DDBJ whole genome shotgun (WGS) entry which is preliminary data.</text>
</comment>
<dbReference type="GO" id="GO:0009279">
    <property type="term" value="C:cell outer membrane"/>
    <property type="evidence" value="ECO:0007669"/>
    <property type="project" value="UniProtKB-SubCell"/>
</dbReference>
<evidence type="ECO:0000256" key="2">
    <source>
        <dbReference type="PIRSR" id="PIRSR029681-2"/>
    </source>
</evidence>
<dbReference type="RefSeq" id="WP_017759731.1">
    <property type="nucleotide sequence ID" value="NZ_QQAV01000013.1"/>
</dbReference>
<feature type="chain" id="PRO_5017042080" description="Lipid A deacylase" evidence="3">
    <location>
        <begin position="36"/>
        <end position="202"/>
    </location>
</feature>
<dbReference type="SUPFAM" id="SSF56925">
    <property type="entry name" value="OMPA-like"/>
    <property type="match status" value="1"/>
</dbReference>
<evidence type="ECO:0000256" key="1">
    <source>
        <dbReference type="PIRNR" id="PIRNR029681"/>
    </source>
</evidence>
<gene>
    <name evidence="4" type="ORF">DFR41_11337</name>
</gene>
<feature type="signal peptide" evidence="3">
    <location>
        <begin position="1"/>
        <end position="35"/>
    </location>
</feature>
<comment type="function">
    <text evidence="1">Has lipid A 3-O-deacylase activity. Hydrolyzes the ester bond at the 3 position of lipid A, a bioactive component of lipopolysaccharide (LPS), thereby releasing the primary fatty acyl moiety.</text>
</comment>
<dbReference type="Pfam" id="PF09411">
    <property type="entry name" value="PagL"/>
    <property type="match status" value="1"/>
</dbReference>
<keyword evidence="1" id="KW-0472">Membrane</keyword>
<evidence type="ECO:0000313" key="4">
    <source>
        <dbReference type="EMBL" id="RDI19055.1"/>
    </source>
</evidence>
<keyword evidence="3" id="KW-0732">Signal</keyword>
<comment type="catalytic activity">
    <reaction evidence="1">
        <text>a 3-(acyloxy)acyl derivative of bacterial toxin + H2O = a 3-hydroxyacyl derivative of bacterial toxin + a fatty acid + H(+)</text>
        <dbReference type="Rhea" id="RHEA:12032"/>
        <dbReference type="ChEBI" id="CHEBI:15377"/>
        <dbReference type="ChEBI" id="CHEBI:15378"/>
        <dbReference type="ChEBI" id="CHEBI:28868"/>
        <dbReference type="ChEBI" id="CHEBI:136853"/>
        <dbReference type="ChEBI" id="CHEBI:140675"/>
        <dbReference type="EC" id="3.1.1.77"/>
    </reaction>
</comment>
<comment type="similarity">
    <text evidence="1">Belongs to the PagL family.</text>
</comment>
<keyword evidence="1" id="KW-0378">Hydrolase</keyword>
<dbReference type="Gene3D" id="2.40.160.20">
    <property type="match status" value="1"/>
</dbReference>
<protein>
    <recommendedName>
        <fullName evidence="1">Lipid A deacylase</fullName>
        <ecNumber evidence="1">3.1.1.77</ecNumber>
    </recommendedName>
    <alternativeName>
        <fullName evidence="1">LPS 3-O-deacylase</fullName>
    </alternativeName>
    <alternativeName>
        <fullName evidence="1">Outer membrane enzyme</fullName>
    </alternativeName>
</protein>
<organism evidence="4 5">
    <name type="scientific">Pseudacidovorax intermedius</name>
    <dbReference type="NCBI Taxonomy" id="433924"/>
    <lineage>
        <taxon>Bacteria</taxon>
        <taxon>Pseudomonadati</taxon>
        <taxon>Pseudomonadota</taxon>
        <taxon>Betaproteobacteria</taxon>
        <taxon>Burkholderiales</taxon>
        <taxon>Comamonadaceae</taxon>
        <taxon>Pseudacidovorax</taxon>
    </lineage>
</organism>
<dbReference type="Proteomes" id="UP000255265">
    <property type="component" value="Unassembled WGS sequence"/>
</dbReference>
<keyword evidence="5" id="KW-1185">Reference proteome</keyword>
<comment type="subcellular location">
    <subcellularLocation>
        <location evidence="1">Cell outer membrane</location>
        <topology evidence="1">Multi-pass membrane protein</topology>
    </subcellularLocation>
</comment>
<accession>A0A370F5X5</accession>
<feature type="site" description="Critical for activity" evidence="2">
    <location>
        <position position="181"/>
    </location>
</feature>
<reference evidence="4 5" key="1">
    <citation type="submission" date="2018-07" db="EMBL/GenBank/DDBJ databases">
        <title>Genomic Encyclopedia of Type Strains, Phase IV (KMG-IV): sequencing the most valuable type-strain genomes for metagenomic binning, comparative biology and taxonomic classification.</title>
        <authorList>
            <person name="Goeker M."/>
        </authorList>
    </citation>
    <scope>NUCLEOTIDE SEQUENCE [LARGE SCALE GENOMIC DNA]</scope>
    <source>
        <strain evidence="4 5">DSM 21352</strain>
    </source>
</reference>